<feature type="region of interest" description="Disordered" evidence="1">
    <location>
        <begin position="147"/>
        <end position="195"/>
    </location>
</feature>
<reference evidence="2" key="1">
    <citation type="submission" date="2022-01" db="EMBL/GenBank/DDBJ databases">
        <authorList>
            <person name="King R."/>
        </authorList>
    </citation>
    <scope>NUCLEOTIDE SEQUENCE</scope>
</reference>
<evidence type="ECO:0000256" key="1">
    <source>
        <dbReference type="SAM" id="MobiDB-lite"/>
    </source>
</evidence>
<feature type="compositionally biased region" description="Low complexity" evidence="1">
    <location>
        <begin position="186"/>
        <end position="195"/>
    </location>
</feature>
<proteinExistence type="predicted"/>
<evidence type="ECO:0008006" key="4">
    <source>
        <dbReference type="Google" id="ProtNLM"/>
    </source>
</evidence>
<organism evidence="2 3">
    <name type="scientific">Diabrotica balteata</name>
    <name type="common">Banded cucumber beetle</name>
    <dbReference type="NCBI Taxonomy" id="107213"/>
    <lineage>
        <taxon>Eukaryota</taxon>
        <taxon>Metazoa</taxon>
        <taxon>Ecdysozoa</taxon>
        <taxon>Arthropoda</taxon>
        <taxon>Hexapoda</taxon>
        <taxon>Insecta</taxon>
        <taxon>Pterygota</taxon>
        <taxon>Neoptera</taxon>
        <taxon>Endopterygota</taxon>
        <taxon>Coleoptera</taxon>
        <taxon>Polyphaga</taxon>
        <taxon>Cucujiformia</taxon>
        <taxon>Chrysomeloidea</taxon>
        <taxon>Chrysomelidae</taxon>
        <taxon>Galerucinae</taxon>
        <taxon>Diabroticina</taxon>
        <taxon>Diabroticites</taxon>
        <taxon>Diabrotica</taxon>
    </lineage>
</organism>
<accession>A0A9N9T837</accession>
<evidence type="ECO:0000313" key="3">
    <source>
        <dbReference type="Proteomes" id="UP001153709"/>
    </source>
</evidence>
<dbReference type="AlphaFoldDB" id="A0A9N9T837"/>
<feature type="compositionally biased region" description="Basic and acidic residues" evidence="1">
    <location>
        <begin position="1"/>
        <end position="13"/>
    </location>
</feature>
<evidence type="ECO:0000313" key="2">
    <source>
        <dbReference type="EMBL" id="CAG9836176.1"/>
    </source>
</evidence>
<dbReference type="OrthoDB" id="10071528at2759"/>
<feature type="compositionally biased region" description="Polar residues" evidence="1">
    <location>
        <begin position="147"/>
        <end position="165"/>
    </location>
</feature>
<keyword evidence="3" id="KW-1185">Reference proteome</keyword>
<name>A0A9N9T837_DIABA</name>
<protein>
    <recommendedName>
        <fullName evidence="4">BESS domain-containing protein</fullName>
    </recommendedName>
</protein>
<feature type="compositionally biased region" description="Polar residues" evidence="1">
    <location>
        <begin position="14"/>
        <end position="31"/>
    </location>
</feature>
<feature type="compositionally biased region" description="Low complexity" evidence="1">
    <location>
        <begin position="166"/>
        <end position="179"/>
    </location>
</feature>
<feature type="region of interest" description="Disordered" evidence="1">
    <location>
        <begin position="1"/>
        <end position="31"/>
    </location>
</feature>
<gene>
    <name evidence="2" type="ORF">DIABBA_LOCUS9287</name>
</gene>
<dbReference type="EMBL" id="OU898281">
    <property type="protein sequence ID" value="CAG9836176.1"/>
    <property type="molecule type" value="Genomic_DNA"/>
</dbReference>
<sequence length="210" mass="23930">MFLKKVYEPRPTEESIQTSSTVPSTEENVENCSSSNKKFCTITRRSTKDKEIDDKMAKYLDSRMTQAKENPNLLFFKGMLPAVDLFTMDETLEFQAGVLALIQKIKGRNRVGYQTYDVPNTGWQDQYCGYYTQYPVNQQPTAFIPSPSLTSQTSYQANQQSTNFIQSPSPTTQSSYYSQRIPPSPTTSTVQSPNSQDLDILKDFSHLLMY</sequence>
<dbReference type="Proteomes" id="UP001153709">
    <property type="component" value="Chromosome 6"/>
</dbReference>